<sequence length="144" mass="15801">MKKYTVIHKDGSTEIINAKSAVKDAIAEGNIVIDEEFEVLNPILLTPESVNKFAILSSGNTPYTIGYCPNLEKSYIINGKLFDCFGHTRGLPTNPIDEDIHVVSILQYPIPRDSIISLINNLDSLDTVSLTNTINILGKLLGTK</sequence>
<proteinExistence type="predicted"/>
<reference evidence="1" key="1">
    <citation type="journal article" date="2021" name="Proc. Natl. Acad. Sci. U.S.A.">
        <title>A Catalog of Tens of Thousands of Viruses from Human Metagenomes Reveals Hidden Associations with Chronic Diseases.</title>
        <authorList>
            <person name="Tisza M.J."/>
            <person name="Buck C.B."/>
        </authorList>
    </citation>
    <scope>NUCLEOTIDE SEQUENCE</scope>
    <source>
        <strain evidence="1">CtBev14</strain>
    </source>
</reference>
<name>A0A8S5LAP5_9CAUD</name>
<dbReference type="EMBL" id="BK014667">
    <property type="protein sequence ID" value="DAD67069.1"/>
    <property type="molecule type" value="Genomic_DNA"/>
</dbReference>
<organism evidence="1">
    <name type="scientific">Podoviridae sp. ctBev14</name>
    <dbReference type="NCBI Taxonomy" id="2823556"/>
    <lineage>
        <taxon>Viruses</taxon>
        <taxon>Duplodnaviria</taxon>
        <taxon>Heunggongvirae</taxon>
        <taxon>Uroviricota</taxon>
        <taxon>Caudoviricetes</taxon>
    </lineage>
</organism>
<protein>
    <submittedName>
        <fullName evidence="1">Uncharacterized protein</fullName>
    </submittedName>
</protein>
<evidence type="ECO:0000313" key="1">
    <source>
        <dbReference type="EMBL" id="DAD67069.1"/>
    </source>
</evidence>
<accession>A0A8S5LAP5</accession>